<accession>A0A1H2VXD2</accession>
<evidence type="ECO:0000313" key="5">
    <source>
        <dbReference type="EMBL" id="SDW72973.1"/>
    </source>
</evidence>
<dbReference type="Pfam" id="PF00440">
    <property type="entry name" value="TetR_N"/>
    <property type="match status" value="1"/>
</dbReference>
<dbReference type="RefSeq" id="WP_051646133.1">
    <property type="nucleotide sequence ID" value="NZ_BNAB01000005.1"/>
</dbReference>
<dbReference type="PRINTS" id="PR00455">
    <property type="entry name" value="HTHTETR"/>
</dbReference>
<evidence type="ECO:0000256" key="2">
    <source>
        <dbReference type="PROSITE-ProRule" id="PRU00335"/>
    </source>
</evidence>
<reference evidence="5 6" key="1">
    <citation type="submission" date="2016-10" db="EMBL/GenBank/DDBJ databases">
        <authorList>
            <person name="Varghese N."/>
            <person name="Submissions S."/>
        </authorList>
    </citation>
    <scope>NUCLEOTIDE SEQUENCE [LARGE SCALE GENOMIC DNA]</scope>
    <source>
        <strain evidence="5 6">DSM 24802</strain>
    </source>
</reference>
<proteinExistence type="predicted"/>
<dbReference type="InterPro" id="IPR009057">
    <property type="entry name" value="Homeodomain-like_sf"/>
</dbReference>
<evidence type="ECO:0000256" key="1">
    <source>
        <dbReference type="ARBA" id="ARBA00023125"/>
    </source>
</evidence>
<feature type="region of interest" description="Disordered" evidence="3">
    <location>
        <begin position="1"/>
        <end position="24"/>
    </location>
</feature>
<gene>
    <name evidence="5" type="ORF">SAMN05444006_10699</name>
</gene>
<dbReference type="InterPro" id="IPR050109">
    <property type="entry name" value="HTH-type_TetR-like_transc_reg"/>
</dbReference>
<protein>
    <submittedName>
        <fullName evidence="5">Transcriptional regulator, TetR family</fullName>
    </submittedName>
</protein>
<dbReference type="PANTHER" id="PTHR30055">
    <property type="entry name" value="HTH-TYPE TRANSCRIPTIONAL REGULATOR RUTR"/>
    <property type="match status" value="1"/>
</dbReference>
<organism evidence="5 6">
    <name type="scientific">Allgaiera indica</name>
    <dbReference type="NCBI Taxonomy" id="765699"/>
    <lineage>
        <taxon>Bacteria</taxon>
        <taxon>Pseudomonadati</taxon>
        <taxon>Pseudomonadota</taxon>
        <taxon>Alphaproteobacteria</taxon>
        <taxon>Rhodobacterales</taxon>
        <taxon>Paracoccaceae</taxon>
        <taxon>Allgaiera</taxon>
    </lineage>
</organism>
<dbReference type="Gene3D" id="1.10.357.10">
    <property type="entry name" value="Tetracycline Repressor, domain 2"/>
    <property type="match status" value="1"/>
</dbReference>
<sequence length="230" mass="26165">MKPKPDRQPDHRPGRAPKARSGRAGAVRLPFNERRAQILEVAAEFFAEHGLTAQTRQLADRCGISQRLLYRFFPTKEDLLREVYRNEILGAFNATWFVSLQDRSRPVAERLERFYADYLASTLTRKWLRLFLHVSLDETNLAPDYIAAIVTPLLEVIMRETAAEKGLSLPDSPDALRQMGWTLHGAISHYAMRLHLCQGSGCLPESRMIALNVRLFLSGFEDMLAAAQQD</sequence>
<keyword evidence="1 2" id="KW-0238">DNA-binding</keyword>
<evidence type="ECO:0000256" key="3">
    <source>
        <dbReference type="SAM" id="MobiDB-lite"/>
    </source>
</evidence>
<feature type="domain" description="HTH tetR-type" evidence="4">
    <location>
        <begin position="32"/>
        <end position="91"/>
    </location>
</feature>
<feature type="DNA-binding region" description="H-T-H motif" evidence="2">
    <location>
        <begin position="54"/>
        <end position="73"/>
    </location>
</feature>
<dbReference type="PROSITE" id="PS50977">
    <property type="entry name" value="HTH_TETR_2"/>
    <property type="match status" value="1"/>
</dbReference>
<evidence type="ECO:0000313" key="6">
    <source>
        <dbReference type="Proteomes" id="UP000199541"/>
    </source>
</evidence>
<dbReference type="SUPFAM" id="SSF46689">
    <property type="entry name" value="Homeodomain-like"/>
    <property type="match status" value="1"/>
</dbReference>
<keyword evidence="6" id="KW-1185">Reference proteome</keyword>
<dbReference type="EMBL" id="FNOB01000006">
    <property type="protein sequence ID" value="SDW72973.1"/>
    <property type="molecule type" value="Genomic_DNA"/>
</dbReference>
<feature type="compositionally biased region" description="Basic and acidic residues" evidence="3">
    <location>
        <begin position="1"/>
        <end position="13"/>
    </location>
</feature>
<evidence type="ECO:0000259" key="4">
    <source>
        <dbReference type="PROSITE" id="PS50977"/>
    </source>
</evidence>
<name>A0A1H2VXD2_9RHOB</name>
<dbReference type="PANTHER" id="PTHR30055:SF181">
    <property type="entry name" value="BLR6905 PROTEIN"/>
    <property type="match status" value="1"/>
</dbReference>
<comment type="caution">
    <text evidence="5">The sequence shown here is derived from an EMBL/GenBank/DDBJ whole genome shotgun (WGS) entry which is preliminary data.</text>
</comment>
<dbReference type="Proteomes" id="UP000199541">
    <property type="component" value="Unassembled WGS sequence"/>
</dbReference>
<dbReference type="InterPro" id="IPR001647">
    <property type="entry name" value="HTH_TetR"/>
</dbReference>